<evidence type="ECO:0000313" key="4">
    <source>
        <dbReference type="Proteomes" id="UP000075901"/>
    </source>
</evidence>
<dbReference type="InterPro" id="IPR053291">
    <property type="entry name" value="Ommatidial_diff-associated"/>
</dbReference>
<dbReference type="PANTHER" id="PTHR21579:SF20">
    <property type="entry name" value="PROTEIN TINCAR"/>
    <property type="match status" value="1"/>
</dbReference>
<evidence type="ECO:0000313" key="3">
    <source>
        <dbReference type="EnsemblMetazoa" id="AMAM017604-PA"/>
    </source>
</evidence>
<dbReference type="VEuPathDB" id="VectorBase:AMAM017604"/>
<dbReference type="Proteomes" id="UP000075901">
    <property type="component" value="Unassembled WGS sequence"/>
</dbReference>
<accession>A0A182T1A3</accession>
<dbReference type="PANTHER" id="PTHR21579">
    <property type="entry name" value="PROTEIN TINCAR"/>
    <property type="match status" value="1"/>
</dbReference>
<feature type="transmembrane region" description="Helical" evidence="2">
    <location>
        <begin position="49"/>
        <end position="70"/>
    </location>
</feature>
<keyword evidence="2" id="KW-0472">Membrane</keyword>
<feature type="transmembrane region" description="Helical" evidence="2">
    <location>
        <begin position="12"/>
        <end position="29"/>
    </location>
</feature>
<reference evidence="4" key="1">
    <citation type="submission" date="2013-09" db="EMBL/GenBank/DDBJ databases">
        <title>The Genome Sequence of Anopheles maculatus species B.</title>
        <authorList>
            <consortium name="The Broad Institute Genomics Platform"/>
            <person name="Neafsey D.E."/>
            <person name="Besansky N."/>
            <person name="Howell P."/>
            <person name="Walton C."/>
            <person name="Young S.K."/>
            <person name="Zeng Q."/>
            <person name="Gargeya S."/>
            <person name="Fitzgerald M."/>
            <person name="Haas B."/>
            <person name="Abouelleil A."/>
            <person name="Allen A.W."/>
            <person name="Alvarado L."/>
            <person name="Arachchi H.M."/>
            <person name="Berlin A.M."/>
            <person name="Chapman S.B."/>
            <person name="Gainer-Dewar J."/>
            <person name="Goldberg J."/>
            <person name="Griggs A."/>
            <person name="Gujja S."/>
            <person name="Hansen M."/>
            <person name="Howarth C."/>
            <person name="Imamovic A."/>
            <person name="Ireland A."/>
            <person name="Larimer J."/>
            <person name="McCowan C."/>
            <person name="Murphy C."/>
            <person name="Pearson M."/>
            <person name="Poon T.W."/>
            <person name="Priest M."/>
            <person name="Roberts A."/>
            <person name="Saif S."/>
            <person name="Shea T."/>
            <person name="Sisk P."/>
            <person name="Sykes S."/>
            <person name="Wortman J."/>
            <person name="Nusbaum C."/>
            <person name="Birren B."/>
        </authorList>
    </citation>
    <scope>NUCLEOTIDE SEQUENCE [LARGE SCALE GENOMIC DNA]</scope>
    <source>
        <strain evidence="4">maculatus3</strain>
    </source>
</reference>
<evidence type="ECO:0000256" key="1">
    <source>
        <dbReference type="SAM" id="MobiDB-lite"/>
    </source>
</evidence>
<keyword evidence="2" id="KW-1133">Transmembrane helix</keyword>
<sequence>MITAKHSADVWAYFAHCSSLCFVLALAVVKAPLMHDLSATYRGSLDGAVLAAALGSVIHLFLWIVLWLGLTAKRRWHFKLPPLDGGRLVGASGASSQPLLRGNGSLRSPNGTPVNALLQGGGPGTGPGGGPGTGSGGEEETIYWPKIAPNSPKLKVTFNEVTSTSSEHAHGPHEHGNKR</sequence>
<organism evidence="3 4">
    <name type="scientific">Anopheles maculatus</name>
    <dbReference type="NCBI Taxonomy" id="74869"/>
    <lineage>
        <taxon>Eukaryota</taxon>
        <taxon>Metazoa</taxon>
        <taxon>Ecdysozoa</taxon>
        <taxon>Arthropoda</taxon>
        <taxon>Hexapoda</taxon>
        <taxon>Insecta</taxon>
        <taxon>Pterygota</taxon>
        <taxon>Neoptera</taxon>
        <taxon>Endopterygota</taxon>
        <taxon>Diptera</taxon>
        <taxon>Nematocera</taxon>
        <taxon>Culicoidea</taxon>
        <taxon>Culicidae</taxon>
        <taxon>Anophelinae</taxon>
        <taxon>Anopheles</taxon>
        <taxon>Anopheles maculatus group</taxon>
    </lineage>
</organism>
<keyword evidence="4" id="KW-1185">Reference proteome</keyword>
<dbReference type="EnsemblMetazoa" id="AMAM017604-RA">
    <property type="protein sequence ID" value="AMAM017604-PA"/>
    <property type="gene ID" value="AMAM017604"/>
</dbReference>
<protein>
    <submittedName>
        <fullName evidence="3">Uncharacterized protein</fullName>
    </submittedName>
</protein>
<keyword evidence="2" id="KW-0812">Transmembrane</keyword>
<evidence type="ECO:0000256" key="2">
    <source>
        <dbReference type="SAM" id="Phobius"/>
    </source>
</evidence>
<proteinExistence type="predicted"/>
<feature type="region of interest" description="Disordered" evidence="1">
    <location>
        <begin position="100"/>
        <end position="179"/>
    </location>
</feature>
<dbReference type="AlphaFoldDB" id="A0A182T1A3"/>
<feature type="compositionally biased region" description="Gly residues" evidence="1">
    <location>
        <begin position="119"/>
        <end position="136"/>
    </location>
</feature>
<reference evidence="3" key="2">
    <citation type="submission" date="2020-05" db="UniProtKB">
        <authorList>
            <consortium name="EnsemblMetazoa"/>
        </authorList>
    </citation>
    <scope>IDENTIFICATION</scope>
    <source>
        <strain evidence="3">maculatus3</strain>
    </source>
</reference>
<feature type="compositionally biased region" description="Basic and acidic residues" evidence="1">
    <location>
        <begin position="167"/>
        <end position="179"/>
    </location>
</feature>
<name>A0A182T1A3_9DIPT</name>